<protein>
    <recommendedName>
        <fullName evidence="2">Cytochrome bc1 complex Rieske iron-sulfur subunit</fullName>
    </recommendedName>
    <alternativeName>
        <fullName evidence="8">Cytochrome bc1 reductase complex subunit QcrA</fullName>
    </alternativeName>
</protein>
<evidence type="ECO:0000313" key="11">
    <source>
        <dbReference type="EMBL" id="PRZ18802.1"/>
    </source>
</evidence>
<evidence type="ECO:0000256" key="5">
    <source>
        <dbReference type="ARBA" id="ARBA00023004"/>
    </source>
</evidence>
<dbReference type="PROSITE" id="PS51318">
    <property type="entry name" value="TAT"/>
    <property type="match status" value="1"/>
</dbReference>
<dbReference type="InterPro" id="IPR017941">
    <property type="entry name" value="Rieske_2Fe-2S"/>
</dbReference>
<reference evidence="11 12" key="1">
    <citation type="submission" date="2018-03" db="EMBL/GenBank/DDBJ databases">
        <title>Comparative analysis of microorganisms from saline springs in Andes Mountain Range, Colombia.</title>
        <authorList>
            <person name="Rubin E."/>
        </authorList>
    </citation>
    <scope>NUCLEOTIDE SEQUENCE [LARGE SCALE GENOMIC DNA]</scope>
    <source>
        <strain evidence="11 12">CG 35</strain>
    </source>
</reference>
<comment type="caution">
    <text evidence="11">The sequence shown here is derived from an EMBL/GenBank/DDBJ whole genome shotgun (WGS) entry which is preliminary data.</text>
</comment>
<dbReference type="PROSITE" id="PS51296">
    <property type="entry name" value="RIESKE"/>
    <property type="match status" value="1"/>
</dbReference>
<keyword evidence="5" id="KW-0408">Iron</keyword>
<dbReference type="InterPro" id="IPR014349">
    <property type="entry name" value="Rieske_Fe-S_prot"/>
</dbReference>
<evidence type="ECO:0000256" key="7">
    <source>
        <dbReference type="ARBA" id="ARBA00023157"/>
    </source>
</evidence>
<evidence type="ECO:0000256" key="6">
    <source>
        <dbReference type="ARBA" id="ARBA00023014"/>
    </source>
</evidence>
<keyword evidence="7" id="KW-1015">Disulfide bond</keyword>
<evidence type="ECO:0000256" key="2">
    <source>
        <dbReference type="ARBA" id="ARBA00015816"/>
    </source>
</evidence>
<dbReference type="Pfam" id="PF00355">
    <property type="entry name" value="Rieske"/>
    <property type="match status" value="1"/>
</dbReference>
<evidence type="ECO:0000259" key="10">
    <source>
        <dbReference type="PROSITE" id="PS51296"/>
    </source>
</evidence>
<dbReference type="GO" id="GO:0004497">
    <property type="term" value="F:monooxygenase activity"/>
    <property type="evidence" value="ECO:0007669"/>
    <property type="project" value="UniProtKB-ARBA"/>
</dbReference>
<keyword evidence="3" id="KW-0001">2Fe-2S</keyword>
<accession>A0A2T0YSQ0</accession>
<dbReference type="InterPro" id="IPR006311">
    <property type="entry name" value="TAT_signal"/>
</dbReference>
<dbReference type="Gene3D" id="2.102.10.10">
    <property type="entry name" value="Rieske [2Fe-2S] iron-sulphur domain"/>
    <property type="match status" value="1"/>
</dbReference>
<dbReference type="InterPro" id="IPR036922">
    <property type="entry name" value="Rieske_2Fe-2S_sf"/>
</dbReference>
<organism evidence="11 12">
    <name type="scientific">Nesterenkonia sandarakina</name>
    <dbReference type="NCBI Taxonomy" id="272918"/>
    <lineage>
        <taxon>Bacteria</taxon>
        <taxon>Bacillati</taxon>
        <taxon>Actinomycetota</taxon>
        <taxon>Actinomycetes</taxon>
        <taxon>Micrococcales</taxon>
        <taxon>Micrococcaceae</taxon>
        <taxon>Nesterenkonia</taxon>
    </lineage>
</organism>
<dbReference type="PANTHER" id="PTHR10134">
    <property type="entry name" value="CYTOCHROME B-C1 COMPLEX SUBUNIT RIESKE, MITOCHONDRIAL"/>
    <property type="match status" value="1"/>
</dbReference>
<dbReference type="GO" id="GO:0051537">
    <property type="term" value="F:2 iron, 2 sulfur cluster binding"/>
    <property type="evidence" value="ECO:0007669"/>
    <property type="project" value="UniProtKB-KW"/>
</dbReference>
<dbReference type="GO" id="GO:0046872">
    <property type="term" value="F:metal ion binding"/>
    <property type="evidence" value="ECO:0007669"/>
    <property type="project" value="UniProtKB-KW"/>
</dbReference>
<dbReference type="GO" id="GO:0016705">
    <property type="term" value="F:oxidoreductase activity, acting on paired donors, with incorporation or reduction of molecular oxygen"/>
    <property type="evidence" value="ECO:0007669"/>
    <property type="project" value="UniProtKB-ARBA"/>
</dbReference>
<dbReference type="CDD" id="cd03467">
    <property type="entry name" value="Rieske"/>
    <property type="match status" value="1"/>
</dbReference>
<feature type="domain" description="Rieske" evidence="10">
    <location>
        <begin position="51"/>
        <end position="144"/>
    </location>
</feature>
<dbReference type="OrthoDB" id="25106at2"/>
<dbReference type="GO" id="GO:0016020">
    <property type="term" value="C:membrane"/>
    <property type="evidence" value="ECO:0007669"/>
    <property type="project" value="InterPro"/>
</dbReference>
<name>A0A2T0YSQ0_9MICC</name>
<comment type="function">
    <text evidence="1">Iron-sulfur subunit of the cytochrome bc1 complex, an essential component of the respiratory electron transport chain required for ATP synthesis. The bc1 complex catalyzes the oxidation of menaquinol and the reduction of cytochrome c in the respiratory chain. The bc1 complex operates through a Q-cycle mechanism that couples electron transfer to generation of the proton gradient that drives ATP synthesis.</text>
</comment>
<keyword evidence="12" id="KW-1185">Reference proteome</keyword>
<dbReference type="AlphaFoldDB" id="A0A2T0YSQ0"/>
<comment type="cofactor">
    <cofactor evidence="9">
        <name>[2Fe-2S] cluster</name>
        <dbReference type="ChEBI" id="CHEBI:190135"/>
    </cofactor>
</comment>
<evidence type="ECO:0000256" key="9">
    <source>
        <dbReference type="ARBA" id="ARBA00034078"/>
    </source>
</evidence>
<evidence type="ECO:0000256" key="8">
    <source>
        <dbReference type="ARBA" id="ARBA00029586"/>
    </source>
</evidence>
<proteinExistence type="predicted"/>
<evidence type="ECO:0000313" key="12">
    <source>
        <dbReference type="Proteomes" id="UP000238217"/>
    </source>
</evidence>
<dbReference type="InterPro" id="IPR005805">
    <property type="entry name" value="Rieske_Fe-S_prot_C"/>
</dbReference>
<evidence type="ECO:0000256" key="4">
    <source>
        <dbReference type="ARBA" id="ARBA00022723"/>
    </source>
</evidence>
<evidence type="ECO:0000256" key="3">
    <source>
        <dbReference type="ARBA" id="ARBA00022714"/>
    </source>
</evidence>
<sequence>MGTMTSPCCDRRRFLHASALTAGSAALLTACGVDGTPESATPTLAEGGTWTEVMPLDELEVGASSTAEVGETQLLLHRSDESTIHAFSAVCTHQGCAVGTEPERFACPCHGSIFNLETGAAEGGPASDPLTRYPAEISGDTIRVQA</sequence>
<keyword evidence="6" id="KW-0411">Iron-sulfur</keyword>
<dbReference type="EMBL" id="PVTY01000001">
    <property type="protein sequence ID" value="PRZ18802.1"/>
    <property type="molecule type" value="Genomic_DNA"/>
</dbReference>
<keyword evidence="4" id="KW-0479">Metal-binding</keyword>
<dbReference type="Proteomes" id="UP000238217">
    <property type="component" value="Unassembled WGS sequence"/>
</dbReference>
<dbReference type="PRINTS" id="PR00162">
    <property type="entry name" value="RIESKE"/>
</dbReference>
<gene>
    <name evidence="11" type="ORF">BCL67_101110</name>
</gene>
<dbReference type="SUPFAM" id="SSF50022">
    <property type="entry name" value="ISP domain"/>
    <property type="match status" value="1"/>
</dbReference>
<evidence type="ECO:0000256" key="1">
    <source>
        <dbReference type="ARBA" id="ARBA00002494"/>
    </source>
</evidence>